<keyword evidence="4" id="KW-1185">Reference proteome</keyword>
<evidence type="ECO:0000313" key="3">
    <source>
        <dbReference type="EMBL" id="MFC4334550.1"/>
    </source>
</evidence>
<dbReference type="InterPro" id="IPR011152">
    <property type="entry name" value="Pesterase_MJ0912"/>
</dbReference>
<dbReference type="InterPro" id="IPR050126">
    <property type="entry name" value="Ap4A_hydrolase"/>
</dbReference>
<dbReference type="SUPFAM" id="SSF56300">
    <property type="entry name" value="Metallo-dependent phosphatases"/>
    <property type="match status" value="1"/>
</dbReference>
<dbReference type="Pfam" id="PF12850">
    <property type="entry name" value="Metallophos_2"/>
    <property type="match status" value="1"/>
</dbReference>
<dbReference type="InterPro" id="IPR029052">
    <property type="entry name" value="Metallo-depent_PP-like"/>
</dbReference>
<dbReference type="PANTHER" id="PTHR42850">
    <property type="entry name" value="METALLOPHOSPHOESTERASE"/>
    <property type="match status" value="1"/>
</dbReference>
<dbReference type="RefSeq" id="WP_380618352.1">
    <property type="nucleotide sequence ID" value="NZ_JBHSDK010000007.1"/>
</dbReference>
<sequence length="245" mass="26328">MGFERVAVLSDVHGVLPALRAVLREPEVRAADHVVFCGDNLAGPLPVETLELMRSLGDRATFISGNADREMVGWSRDGVDPGHDESRWAAEQLSGDEVDFLAALPPQALVGIDGLGDVLFCHATPRNDHEVRLVDSPPGKWAEAFEGVEARTVVCGHTHMPFFRLVDRRRVVNPGSVGMPYGSGPTWCLLGPGVEFRETLLDAEAAAAEIAERSAFPGADEFGSGYLVAPPSDVEALEVFTPMVD</sequence>
<dbReference type="InterPro" id="IPR024654">
    <property type="entry name" value="Calcineurin-like_PHP_lpxH"/>
</dbReference>
<proteinExistence type="inferred from homology"/>
<accession>A0ABV8TVR9</accession>
<dbReference type="EMBL" id="JBHSDK010000007">
    <property type="protein sequence ID" value="MFC4334550.1"/>
    <property type="molecule type" value="Genomic_DNA"/>
</dbReference>
<dbReference type="Proteomes" id="UP001595823">
    <property type="component" value="Unassembled WGS sequence"/>
</dbReference>
<comment type="similarity">
    <text evidence="1">Belongs to the metallophosphoesterase superfamily. YfcE family.</text>
</comment>
<gene>
    <name evidence="3" type="ORF">ACFPET_04990</name>
</gene>
<evidence type="ECO:0000256" key="1">
    <source>
        <dbReference type="ARBA" id="ARBA00008950"/>
    </source>
</evidence>
<protein>
    <submittedName>
        <fullName evidence="3">Metallophosphoesterase family protein</fullName>
    </submittedName>
</protein>
<dbReference type="Gene3D" id="3.60.21.10">
    <property type="match status" value="1"/>
</dbReference>
<evidence type="ECO:0000259" key="2">
    <source>
        <dbReference type="Pfam" id="PF12850"/>
    </source>
</evidence>
<comment type="caution">
    <text evidence="3">The sequence shown here is derived from an EMBL/GenBank/DDBJ whole genome shotgun (WGS) entry which is preliminary data.</text>
</comment>
<organism evidence="3 4">
    <name type="scientific">Salininema proteolyticum</name>
    <dbReference type="NCBI Taxonomy" id="1607685"/>
    <lineage>
        <taxon>Bacteria</taxon>
        <taxon>Bacillati</taxon>
        <taxon>Actinomycetota</taxon>
        <taxon>Actinomycetes</taxon>
        <taxon>Glycomycetales</taxon>
        <taxon>Glycomycetaceae</taxon>
        <taxon>Salininema</taxon>
    </lineage>
</organism>
<evidence type="ECO:0000313" key="4">
    <source>
        <dbReference type="Proteomes" id="UP001595823"/>
    </source>
</evidence>
<dbReference type="PIRSF" id="PIRSF000883">
    <property type="entry name" value="Pesterase_MJ0912"/>
    <property type="match status" value="1"/>
</dbReference>
<dbReference type="PANTHER" id="PTHR42850:SF2">
    <property type="entry name" value="BLL5683 PROTEIN"/>
    <property type="match status" value="1"/>
</dbReference>
<feature type="domain" description="Calcineurin-like phosphoesterase" evidence="2">
    <location>
        <begin position="5"/>
        <end position="189"/>
    </location>
</feature>
<reference evidence="4" key="1">
    <citation type="journal article" date="2019" name="Int. J. Syst. Evol. Microbiol.">
        <title>The Global Catalogue of Microorganisms (GCM) 10K type strain sequencing project: providing services to taxonomists for standard genome sequencing and annotation.</title>
        <authorList>
            <consortium name="The Broad Institute Genomics Platform"/>
            <consortium name="The Broad Institute Genome Sequencing Center for Infectious Disease"/>
            <person name="Wu L."/>
            <person name="Ma J."/>
        </authorList>
    </citation>
    <scope>NUCLEOTIDE SEQUENCE [LARGE SCALE GENOMIC DNA]</scope>
    <source>
        <strain evidence="4">IBRC-M 10908</strain>
    </source>
</reference>
<name>A0ABV8TVR9_9ACTN</name>